<organism evidence="2 3">
    <name type="scientific">Lentilactobacillus otakiensis DSM 19908 = JCM 15040</name>
    <dbReference type="NCBI Taxonomy" id="1423780"/>
    <lineage>
        <taxon>Bacteria</taxon>
        <taxon>Bacillati</taxon>
        <taxon>Bacillota</taxon>
        <taxon>Bacilli</taxon>
        <taxon>Lactobacillales</taxon>
        <taxon>Lactobacillaceae</taxon>
        <taxon>Lentilactobacillus</taxon>
    </lineage>
</organism>
<comment type="caution">
    <text evidence="2">The sequence shown here is derived from an EMBL/GenBank/DDBJ whole genome shotgun (WGS) entry which is preliminary data.</text>
</comment>
<protein>
    <recommendedName>
        <fullName evidence="4">Toxin-antitoxin system, toxin component, RelE family</fullName>
    </recommendedName>
</protein>
<proteinExistence type="predicted"/>
<dbReference type="Proteomes" id="UP000016361">
    <property type="component" value="Unassembled WGS sequence"/>
</dbReference>
<name>S4PQC9_9LACO</name>
<keyword evidence="1" id="KW-0812">Transmembrane</keyword>
<keyword evidence="3" id="KW-1185">Reference proteome</keyword>
<gene>
    <name evidence="2" type="ORF">LOT_1638</name>
</gene>
<evidence type="ECO:0000256" key="1">
    <source>
        <dbReference type="SAM" id="Phobius"/>
    </source>
</evidence>
<dbReference type="EMBL" id="BASH01000005">
    <property type="protein sequence ID" value="GAD17100.1"/>
    <property type="molecule type" value="Genomic_DNA"/>
</dbReference>
<reference evidence="3" key="1">
    <citation type="journal article" date="2013" name="Genome Announc.">
        <title>Draft Genome Sequence of D-Branched-Chain Amino Acid Producer Lactobacillus otakiensis JCM 15040T, Isolated from a Traditional Japanese Pickle.</title>
        <authorList>
            <person name="Doi K."/>
            <person name="Mori K."/>
            <person name="Mutaguchi Y."/>
            <person name="Tashiro K."/>
            <person name="Fujino Y."/>
            <person name="Ohmori T."/>
            <person name="Kuhara S."/>
            <person name="Ohshima T."/>
        </authorList>
    </citation>
    <scope>NUCLEOTIDE SEQUENCE [LARGE SCALE GENOMIC DNA]</scope>
    <source>
        <strain evidence="3">JCM 15040</strain>
    </source>
</reference>
<evidence type="ECO:0000313" key="2">
    <source>
        <dbReference type="EMBL" id="GAD17100.1"/>
    </source>
</evidence>
<dbReference type="SUPFAM" id="SSF143011">
    <property type="entry name" value="RelE-like"/>
    <property type="match status" value="1"/>
</dbReference>
<dbReference type="Gene3D" id="3.30.2310.20">
    <property type="entry name" value="RelE-like"/>
    <property type="match status" value="1"/>
</dbReference>
<evidence type="ECO:0000313" key="3">
    <source>
        <dbReference type="Proteomes" id="UP000016361"/>
    </source>
</evidence>
<evidence type="ECO:0008006" key="4">
    <source>
        <dbReference type="Google" id="ProtNLM"/>
    </source>
</evidence>
<dbReference type="InterPro" id="IPR035093">
    <property type="entry name" value="RelE/ParE_toxin_dom_sf"/>
</dbReference>
<accession>S4PQC9</accession>
<dbReference type="AlphaFoldDB" id="S4PQC9"/>
<keyword evidence="1" id="KW-0472">Membrane</keyword>
<feature type="transmembrane region" description="Helical" evidence="1">
    <location>
        <begin position="69"/>
        <end position="87"/>
    </location>
</feature>
<sequence>MSVRIMYLKSFNRMLKKLVKDPDAVKRMIEADIQYFVDQNHDTFQFPDSGTGIGNVWKLRVGKRQEYRAIYYVSSKINTIFFILIFAKQDQANLTQLQVKEIRSLIKQLKL</sequence>
<dbReference type="RefSeq" id="WP_020281540.1">
    <property type="nucleotide sequence ID" value="NZ_AZED01000003.1"/>
</dbReference>
<dbReference type="OrthoDB" id="2339827at2"/>
<keyword evidence="1" id="KW-1133">Transmembrane helix</keyword>
<dbReference type="GeneID" id="301046927"/>